<evidence type="ECO:0000256" key="5">
    <source>
        <dbReference type="ARBA" id="ARBA00022741"/>
    </source>
</evidence>
<name>A0A3P7NXA0_9FIRM</name>
<feature type="transmembrane region" description="Helical" evidence="9">
    <location>
        <begin position="137"/>
        <end position="162"/>
    </location>
</feature>
<evidence type="ECO:0000259" key="11">
    <source>
        <dbReference type="Pfam" id="PF07730"/>
    </source>
</evidence>
<feature type="transmembrane region" description="Helical" evidence="9">
    <location>
        <begin position="174"/>
        <end position="195"/>
    </location>
</feature>
<keyword evidence="14" id="KW-1185">Reference proteome</keyword>
<dbReference type="InterPro" id="IPR036890">
    <property type="entry name" value="HATPase_C_sf"/>
</dbReference>
<dbReference type="PANTHER" id="PTHR24421:SF10">
    <property type="entry name" value="NITRATE_NITRITE SENSOR PROTEIN NARQ"/>
    <property type="match status" value="1"/>
</dbReference>
<feature type="transmembrane region" description="Helical" evidence="9">
    <location>
        <begin position="6"/>
        <end position="28"/>
    </location>
</feature>
<comment type="catalytic activity">
    <reaction evidence="1">
        <text>ATP + protein L-histidine = ADP + protein N-phospho-L-histidine.</text>
        <dbReference type="EC" id="2.7.13.3"/>
    </reaction>
</comment>
<dbReference type="Pfam" id="PF16927">
    <property type="entry name" value="HisKA_7TM"/>
    <property type="match status" value="1"/>
</dbReference>
<feature type="domain" description="Histidine kinase N-terminal 7TM region" evidence="12">
    <location>
        <begin position="13"/>
        <end position="225"/>
    </location>
</feature>
<dbReference type="CDD" id="cd16917">
    <property type="entry name" value="HATPase_UhpB-NarQ-NarX-like"/>
    <property type="match status" value="1"/>
</dbReference>
<feature type="domain" description="Histidine kinase/HSP90-like ATPase" evidence="10">
    <location>
        <begin position="489"/>
        <end position="573"/>
    </location>
</feature>
<dbReference type="OrthoDB" id="9781904at2"/>
<dbReference type="AlphaFoldDB" id="A0A3P7NXA0"/>
<dbReference type="Gene3D" id="3.30.565.10">
    <property type="entry name" value="Histidine kinase-like ATPase, C-terminal domain"/>
    <property type="match status" value="1"/>
</dbReference>
<dbReference type="InterPro" id="IPR035965">
    <property type="entry name" value="PAS-like_dom_sf"/>
</dbReference>
<keyword evidence="8" id="KW-0902">Two-component regulatory system</keyword>
<gene>
    <name evidence="13" type="ORF">PATL70BA_1976</name>
</gene>
<evidence type="ECO:0000313" key="13">
    <source>
        <dbReference type="EMBL" id="VDN47854.1"/>
    </source>
</evidence>
<keyword evidence="7" id="KW-0067">ATP-binding</keyword>
<evidence type="ECO:0000256" key="6">
    <source>
        <dbReference type="ARBA" id="ARBA00022777"/>
    </source>
</evidence>
<organism evidence="13 14">
    <name type="scientific">Petrocella atlantisensis</name>
    <dbReference type="NCBI Taxonomy" id="2173034"/>
    <lineage>
        <taxon>Bacteria</taxon>
        <taxon>Bacillati</taxon>
        <taxon>Bacillota</taxon>
        <taxon>Clostridia</taxon>
        <taxon>Lachnospirales</taxon>
        <taxon>Vallitaleaceae</taxon>
        <taxon>Petrocella</taxon>
    </lineage>
</organism>
<dbReference type="KEGG" id="cbar:PATL70BA_1976"/>
<keyword evidence="5" id="KW-0547">Nucleotide-binding</keyword>
<protein>
    <recommendedName>
        <fullName evidence="2">histidine kinase</fullName>
        <ecNumber evidence="2">2.7.13.3</ecNumber>
    </recommendedName>
</protein>
<evidence type="ECO:0000256" key="8">
    <source>
        <dbReference type="ARBA" id="ARBA00023012"/>
    </source>
</evidence>
<feature type="transmembrane region" description="Helical" evidence="9">
    <location>
        <begin position="102"/>
        <end position="125"/>
    </location>
</feature>
<feature type="domain" description="Signal transduction histidine kinase subgroup 3 dimerisation and phosphoacceptor" evidence="11">
    <location>
        <begin position="383"/>
        <end position="439"/>
    </location>
</feature>
<sequence>MSHEIFYATFFYTLSAFISIAINAIFYLKARKSNLLFMFLKAQGLMLLWLFAKVMTKTVPSNEDAWIWVVIQYIGVCYFGTVFFEFIYYYKKFKRPSHYIRILIYGLPTINFLMVLTNKYHYLFFTSVTIYQNSYGFWFYIHTAFSYIMVAISYYLLIRILIDRKNEISWIQNVLFNLGLLLPIVANIIHVFRLIEIGFDITPIMFNITLAIFGYVAYRYRFLDIKMVTRSMILGNIHEGIIIMDNDRRIVEKNNIIEDITQSHEKLKLIETIDDFIEIVRPKIEDFEILHQDISRCLDANENRLSTEFRMQVHNEWHCYILKLEKIIDHSKDTIGYVFRIIDITKYKSLLMSLEAKNTDLQVVNRQLSDYLTITKQLAIAKERNRISKEVHDILGHSVTLVISLLESCKYNIGRNTDFLKEKTTQSKAIIRGGFLELKKSMNSQLKDDIDINSLIDDLQRLIDDYEKSGVNVDFYYKRADFKLTMQVYDGLYRICQEALTNALKHGNAKNITIRIKYIARTMDLVIIDDGTGSQKVIKGNGLKGMETRVADLSGFLSFGSPDGEGFNIHAVLPI</sequence>
<keyword evidence="9" id="KW-0812">Transmembrane</keyword>
<evidence type="ECO:0000256" key="1">
    <source>
        <dbReference type="ARBA" id="ARBA00000085"/>
    </source>
</evidence>
<dbReference type="SUPFAM" id="SSF55874">
    <property type="entry name" value="ATPase domain of HSP90 chaperone/DNA topoisomerase II/histidine kinase"/>
    <property type="match status" value="1"/>
</dbReference>
<keyword evidence="9" id="KW-0472">Membrane</keyword>
<dbReference type="Gene3D" id="1.20.5.1930">
    <property type="match status" value="1"/>
</dbReference>
<dbReference type="Proteomes" id="UP000279029">
    <property type="component" value="Chromosome"/>
</dbReference>
<dbReference type="InterPro" id="IPR003594">
    <property type="entry name" value="HATPase_dom"/>
</dbReference>
<dbReference type="EMBL" id="LR130778">
    <property type="protein sequence ID" value="VDN47854.1"/>
    <property type="molecule type" value="Genomic_DNA"/>
</dbReference>
<evidence type="ECO:0000256" key="3">
    <source>
        <dbReference type="ARBA" id="ARBA00022553"/>
    </source>
</evidence>
<dbReference type="Pfam" id="PF07730">
    <property type="entry name" value="HisKA_3"/>
    <property type="match status" value="1"/>
</dbReference>
<keyword evidence="3" id="KW-0597">Phosphoprotein</keyword>
<dbReference type="EC" id="2.7.13.3" evidence="2"/>
<feature type="transmembrane region" description="Helical" evidence="9">
    <location>
        <begin position="35"/>
        <end position="54"/>
    </location>
</feature>
<dbReference type="RefSeq" id="WP_125137096.1">
    <property type="nucleotide sequence ID" value="NZ_LR130778.1"/>
</dbReference>
<dbReference type="Pfam" id="PF02518">
    <property type="entry name" value="HATPase_c"/>
    <property type="match status" value="1"/>
</dbReference>
<dbReference type="InterPro" id="IPR011712">
    <property type="entry name" value="Sig_transdc_His_kin_sub3_dim/P"/>
</dbReference>
<dbReference type="PANTHER" id="PTHR24421">
    <property type="entry name" value="NITRATE/NITRITE SENSOR PROTEIN NARX-RELATED"/>
    <property type="match status" value="1"/>
</dbReference>
<feature type="transmembrane region" description="Helical" evidence="9">
    <location>
        <begin position="66"/>
        <end position="90"/>
    </location>
</feature>
<evidence type="ECO:0000256" key="7">
    <source>
        <dbReference type="ARBA" id="ARBA00022840"/>
    </source>
</evidence>
<reference evidence="13 14" key="1">
    <citation type="submission" date="2018-09" db="EMBL/GenBank/DDBJ databases">
        <authorList>
            <person name="Postec A."/>
        </authorList>
    </citation>
    <scope>NUCLEOTIDE SEQUENCE [LARGE SCALE GENOMIC DNA]</scope>
    <source>
        <strain evidence="13">70B-A</strain>
    </source>
</reference>
<dbReference type="SUPFAM" id="SSF55785">
    <property type="entry name" value="PYP-like sensor domain (PAS domain)"/>
    <property type="match status" value="1"/>
</dbReference>
<dbReference type="GO" id="GO:0005524">
    <property type="term" value="F:ATP binding"/>
    <property type="evidence" value="ECO:0007669"/>
    <property type="project" value="UniProtKB-KW"/>
</dbReference>
<dbReference type="GO" id="GO:0046983">
    <property type="term" value="F:protein dimerization activity"/>
    <property type="evidence" value="ECO:0007669"/>
    <property type="project" value="InterPro"/>
</dbReference>
<proteinExistence type="predicted"/>
<evidence type="ECO:0000256" key="9">
    <source>
        <dbReference type="SAM" id="Phobius"/>
    </source>
</evidence>
<evidence type="ECO:0000259" key="10">
    <source>
        <dbReference type="Pfam" id="PF02518"/>
    </source>
</evidence>
<dbReference type="GO" id="GO:0000155">
    <property type="term" value="F:phosphorelay sensor kinase activity"/>
    <property type="evidence" value="ECO:0007669"/>
    <property type="project" value="InterPro"/>
</dbReference>
<dbReference type="GO" id="GO:0016020">
    <property type="term" value="C:membrane"/>
    <property type="evidence" value="ECO:0007669"/>
    <property type="project" value="InterPro"/>
</dbReference>
<evidence type="ECO:0000313" key="14">
    <source>
        <dbReference type="Proteomes" id="UP000279029"/>
    </source>
</evidence>
<evidence type="ECO:0000256" key="4">
    <source>
        <dbReference type="ARBA" id="ARBA00022679"/>
    </source>
</evidence>
<keyword evidence="9" id="KW-1133">Transmembrane helix</keyword>
<feature type="transmembrane region" description="Helical" evidence="9">
    <location>
        <begin position="201"/>
        <end position="218"/>
    </location>
</feature>
<dbReference type="InterPro" id="IPR031621">
    <property type="entry name" value="HisKA_7TM"/>
</dbReference>
<keyword evidence="6" id="KW-0418">Kinase</keyword>
<evidence type="ECO:0000256" key="2">
    <source>
        <dbReference type="ARBA" id="ARBA00012438"/>
    </source>
</evidence>
<evidence type="ECO:0000259" key="12">
    <source>
        <dbReference type="Pfam" id="PF16927"/>
    </source>
</evidence>
<accession>A0A3P7NXA0</accession>
<dbReference type="InterPro" id="IPR050482">
    <property type="entry name" value="Sensor_HK_TwoCompSys"/>
</dbReference>
<dbReference type="Gene3D" id="3.30.450.20">
    <property type="entry name" value="PAS domain"/>
    <property type="match status" value="1"/>
</dbReference>
<keyword evidence="4" id="KW-0808">Transferase</keyword>